<dbReference type="KEGG" id="mng:MNEG_14999"/>
<evidence type="ECO:0000256" key="2">
    <source>
        <dbReference type="SAM" id="MobiDB-lite"/>
    </source>
</evidence>
<keyword evidence="4" id="KW-1185">Reference proteome</keyword>
<sequence>MESISCSAIDELPAAALRHIVALLALCPADPAHPALERLRALQVASRALRDAVRAYIASVATRIEGGQPIAAPRPHPYSSLASLAALQHVDMTHHQSLPPLPASSGGSGDVPRHQQETRRAVRRFLCGARPAAPAAPLPSPTRIATLRFLKVGALAFAKLPASPLLSALTRISLSPDDAGDACGAARRPKGGRGLPAPPWSTLDWGSAAAALLRLPRLADVELSEAPLVSRALALALPRMPALTSLALHWAAFDEEGADAPTARRAAQWLPTGGGGACFWAAATQLRALSLPAVVLAACGASVAPLTRLTALNANLGTMTPAAAAGIAERLLLGFPPGRAARCPHAPPPPPPPPPLLPLSPLKLAAAVPPWGLAGLRELAAITSLAASGCEQLLFDALSALPRLRSLELVAAWAAPPRRRQWWQAAPQENTGEGEDLALVLPRDACAYAGLSGLTSLVLSGFQRPAQLPPLRALERLARLARLRVAGGEGLVFDGPGSSVWLDSLGTLRCLRDLDLEPSATTPEMFASLGLLSRLTSLRVRVAETFTGWRTDDDTSWLVDALGNLTNLVSLDLELPDLIILPPKDSQFQFPENLQGGGADGPQAHPMRRLASLARLRLAACSGALWRVRDALPALAARLERLAISEVAEERCGHPARGVARRRGAAGACVPEELRGTSRLRCLELRYEVSPQAWRVPDWVAQELTSLETLVLPAIAGSGFEQRRAAVGSGAGWFVGPGDGGGAGPAASGVCPAEQAEACEAGGLDSLLAVMALPNLRRVLLDERCAPAAALAEARAGWWGPRVEVWSPQDD</sequence>
<dbReference type="RefSeq" id="XP_013891984.1">
    <property type="nucleotide sequence ID" value="XM_014036530.1"/>
</dbReference>
<organism evidence="3 4">
    <name type="scientific">Monoraphidium neglectum</name>
    <dbReference type="NCBI Taxonomy" id="145388"/>
    <lineage>
        <taxon>Eukaryota</taxon>
        <taxon>Viridiplantae</taxon>
        <taxon>Chlorophyta</taxon>
        <taxon>core chlorophytes</taxon>
        <taxon>Chlorophyceae</taxon>
        <taxon>CS clade</taxon>
        <taxon>Sphaeropleales</taxon>
        <taxon>Selenastraceae</taxon>
        <taxon>Monoraphidium</taxon>
    </lineage>
</organism>
<dbReference type="GeneID" id="25732616"/>
<dbReference type="SUPFAM" id="SSF52047">
    <property type="entry name" value="RNI-like"/>
    <property type="match status" value="1"/>
</dbReference>
<dbReference type="InterPro" id="IPR032675">
    <property type="entry name" value="LRR_dom_sf"/>
</dbReference>
<reference evidence="3 4" key="1">
    <citation type="journal article" date="2013" name="BMC Genomics">
        <title>Reconstruction of the lipid metabolism for the microalga Monoraphidium neglectum from its genome sequence reveals characteristics suitable for biofuel production.</title>
        <authorList>
            <person name="Bogen C."/>
            <person name="Al-Dilaimi A."/>
            <person name="Albersmeier A."/>
            <person name="Wichmann J."/>
            <person name="Grundmann M."/>
            <person name="Rupp O."/>
            <person name="Lauersen K.J."/>
            <person name="Blifernez-Klassen O."/>
            <person name="Kalinowski J."/>
            <person name="Goesmann A."/>
            <person name="Mussgnug J.H."/>
            <person name="Kruse O."/>
        </authorList>
    </citation>
    <scope>NUCLEOTIDE SEQUENCE [LARGE SCALE GENOMIC DNA]</scope>
    <source>
        <strain evidence="3 4">SAG 48.87</strain>
    </source>
</reference>
<name>A0A0D2LMC0_9CHLO</name>
<dbReference type="Proteomes" id="UP000054498">
    <property type="component" value="Unassembled WGS sequence"/>
</dbReference>
<gene>
    <name evidence="3" type="ORF">MNEG_14999</name>
</gene>
<evidence type="ECO:0000313" key="4">
    <source>
        <dbReference type="Proteomes" id="UP000054498"/>
    </source>
</evidence>
<protein>
    <submittedName>
        <fullName evidence="3">Uncharacterized protein</fullName>
    </submittedName>
</protein>
<dbReference type="GO" id="GO:0005930">
    <property type="term" value="C:axoneme"/>
    <property type="evidence" value="ECO:0007669"/>
    <property type="project" value="UniProtKB-SubCell"/>
</dbReference>
<accession>A0A0D2LMC0</accession>
<dbReference type="AlphaFoldDB" id="A0A0D2LMC0"/>
<feature type="region of interest" description="Disordered" evidence="2">
    <location>
        <begin position="95"/>
        <end position="115"/>
    </location>
</feature>
<evidence type="ECO:0000313" key="3">
    <source>
        <dbReference type="EMBL" id="KIY92964.1"/>
    </source>
</evidence>
<dbReference type="EMBL" id="KK105161">
    <property type="protein sequence ID" value="KIY92964.1"/>
    <property type="molecule type" value="Genomic_DNA"/>
</dbReference>
<comment type="subcellular location">
    <subcellularLocation>
        <location evidence="1">Cytoplasm</location>
        <location evidence="1">Cytoskeleton</location>
        <location evidence="1">Cilium axoneme</location>
    </subcellularLocation>
</comment>
<dbReference type="Gene3D" id="3.80.10.10">
    <property type="entry name" value="Ribonuclease Inhibitor"/>
    <property type="match status" value="1"/>
</dbReference>
<proteinExistence type="predicted"/>
<evidence type="ECO:0000256" key="1">
    <source>
        <dbReference type="ARBA" id="ARBA00004430"/>
    </source>
</evidence>